<dbReference type="Proteomes" id="UP001558613">
    <property type="component" value="Unassembled WGS sequence"/>
</dbReference>
<reference evidence="2 3" key="1">
    <citation type="submission" date="2023-09" db="EMBL/GenBank/DDBJ databases">
        <authorList>
            <person name="Wang M."/>
        </authorList>
    </citation>
    <scope>NUCLEOTIDE SEQUENCE [LARGE SCALE GENOMIC DNA]</scope>
    <source>
        <strain evidence="2">GT-2023</strain>
        <tissue evidence="2">Liver</tissue>
    </source>
</reference>
<feature type="region of interest" description="Disordered" evidence="1">
    <location>
        <begin position="54"/>
        <end position="87"/>
    </location>
</feature>
<evidence type="ECO:0000313" key="3">
    <source>
        <dbReference type="Proteomes" id="UP001558613"/>
    </source>
</evidence>
<name>A0ABR3M2Y4_9TELE</name>
<accession>A0ABR3M2Y4</accession>
<keyword evidence="3" id="KW-1185">Reference proteome</keyword>
<feature type="compositionally biased region" description="Polar residues" evidence="1">
    <location>
        <begin position="56"/>
        <end position="69"/>
    </location>
</feature>
<proteinExistence type="predicted"/>
<organism evidence="2 3">
    <name type="scientific">Cirrhinus molitorella</name>
    <name type="common">mud carp</name>
    <dbReference type="NCBI Taxonomy" id="172907"/>
    <lineage>
        <taxon>Eukaryota</taxon>
        <taxon>Metazoa</taxon>
        <taxon>Chordata</taxon>
        <taxon>Craniata</taxon>
        <taxon>Vertebrata</taxon>
        <taxon>Euteleostomi</taxon>
        <taxon>Actinopterygii</taxon>
        <taxon>Neopterygii</taxon>
        <taxon>Teleostei</taxon>
        <taxon>Ostariophysi</taxon>
        <taxon>Cypriniformes</taxon>
        <taxon>Cyprinidae</taxon>
        <taxon>Labeoninae</taxon>
        <taxon>Labeonini</taxon>
        <taxon>Cirrhinus</taxon>
    </lineage>
</organism>
<comment type="caution">
    <text evidence="2">The sequence shown here is derived from an EMBL/GenBank/DDBJ whole genome shotgun (WGS) entry which is preliminary data.</text>
</comment>
<gene>
    <name evidence="2" type="ORF">QQF64_009208</name>
</gene>
<evidence type="ECO:0000256" key="1">
    <source>
        <dbReference type="SAM" id="MobiDB-lite"/>
    </source>
</evidence>
<evidence type="ECO:0000313" key="2">
    <source>
        <dbReference type="EMBL" id="KAL1258631.1"/>
    </source>
</evidence>
<dbReference type="EMBL" id="JAYMGO010000016">
    <property type="protein sequence ID" value="KAL1258631.1"/>
    <property type="molecule type" value="Genomic_DNA"/>
</dbReference>
<protein>
    <submittedName>
        <fullName evidence="2">Uncharacterized protein</fullName>
    </submittedName>
</protein>
<sequence length="87" mass="9579">MERSTRFCAPPLFFFPLRIRLAGDKDVISQGLRLAKQADRHILSVPHLVNGRAHKSSSVQALTESSSRTAVPLSLEPDVESDPLQAN</sequence>